<dbReference type="Gene3D" id="3.30.40.10">
    <property type="entry name" value="Zinc/RING finger domain, C3HC4 (zinc finger)"/>
    <property type="match status" value="1"/>
</dbReference>
<evidence type="ECO:0000313" key="5">
    <source>
        <dbReference type="Proteomes" id="UP000663881"/>
    </source>
</evidence>
<evidence type="ECO:0000256" key="1">
    <source>
        <dbReference type="PROSITE-ProRule" id="PRU00502"/>
    </source>
</evidence>
<proteinExistence type="predicted"/>
<dbReference type="InterPro" id="IPR013083">
    <property type="entry name" value="Znf_RING/FYVE/PHD"/>
</dbReference>
<gene>
    <name evidence="4" type="ORF">OKA104_LOCUS49976</name>
</gene>
<reference evidence="4" key="1">
    <citation type="submission" date="2021-02" db="EMBL/GenBank/DDBJ databases">
        <authorList>
            <person name="Nowell W R."/>
        </authorList>
    </citation>
    <scope>NUCLEOTIDE SEQUENCE</scope>
</reference>
<dbReference type="PROSITE" id="PS50271">
    <property type="entry name" value="ZF_UBP"/>
    <property type="match status" value="1"/>
</dbReference>
<dbReference type="GO" id="GO:0008270">
    <property type="term" value="F:zinc ion binding"/>
    <property type="evidence" value="ECO:0007669"/>
    <property type="project" value="UniProtKB-KW"/>
</dbReference>
<evidence type="ECO:0000313" key="4">
    <source>
        <dbReference type="EMBL" id="CAF4373732.1"/>
    </source>
</evidence>
<comment type="caution">
    <text evidence="4">The sequence shown here is derived from an EMBL/GenBank/DDBJ whole genome shotgun (WGS) entry which is preliminary data.</text>
</comment>
<dbReference type="SMART" id="SM00290">
    <property type="entry name" value="ZnF_UBP"/>
    <property type="match status" value="1"/>
</dbReference>
<dbReference type="Pfam" id="PF02148">
    <property type="entry name" value="zf-UBP"/>
    <property type="match status" value="1"/>
</dbReference>
<feature type="non-terminal residue" evidence="4">
    <location>
        <position position="1"/>
    </location>
</feature>
<evidence type="ECO:0000259" key="3">
    <source>
        <dbReference type="PROSITE" id="PS50271"/>
    </source>
</evidence>
<dbReference type="Proteomes" id="UP000663881">
    <property type="component" value="Unassembled WGS sequence"/>
</dbReference>
<dbReference type="AlphaFoldDB" id="A0A820MJP0"/>
<name>A0A820MJP0_9BILA</name>
<keyword evidence="1" id="KW-0479">Metal-binding</keyword>
<feature type="region of interest" description="Disordered" evidence="2">
    <location>
        <begin position="1"/>
        <end position="20"/>
    </location>
</feature>
<sequence>QIQGIKRPYDSNPTTTNAGYQPVAKKKKGVPIVGTTLRELIHTSVKLEPATGDSRRVYSILILKKLCSITLSNNNVYACLVCGKYFQGRGQKSCAYTHSVEGEHHVFINLHSLQFFCLPDTYEIIDSSLEYIK</sequence>
<protein>
    <recommendedName>
        <fullName evidence="3">UBP-type domain-containing protein</fullName>
    </recommendedName>
</protein>
<feature type="non-terminal residue" evidence="4">
    <location>
        <position position="133"/>
    </location>
</feature>
<keyword evidence="1" id="KW-0863">Zinc-finger</keyword>
<dbReference type="EMBL" id="CAJOAY010024324">
    <property type="protein sequence ID" value="CAF4373732.1"/>
    <property type="molecule type" value="Genomic_DNA"/>
</dbReference>
<dbReference type="SUPFAM" id="SSF57850">
    <property type="entry name" value="RING/U-box"/>
    <property type="match status" value="1"/>
</dbReference>
<feature type="domain" description="UBP-type" evidence="3">
    <location>
        <begin position="38"/>
        <end position="133"/>
    </location>
</feature>
<organism evidence="4 5">
    <name type="scientific">Adineta steineri</name>
    <dbReference type="NCBI Taxonomy" id="433720"/>
    <lineage>
        <taxon>Eukaryota</taxon>
        <taxon>Metazoa</taxon>
        <taxon>Spiralia</taxon>
        <taxon>Gnathifera</taxon>
        <taxon>Rotifera</taxon>
        <taxon>Eurotatoria</taxon>
        <taxon>Bdelloidea</taxon>
        <taxon>Adinetida</taxon>
        <taxon>Adinetidae</taxon>
        <taxon>Adineta</taxon>
    </lineage>
</organism>
<evidence type="ECO:0000256" key="2">
    <source>
        <dbReference type="SAM" id="MobiDB-lite"/>
    </source>
</evidence>
<dbReference type="InterPro" id="IPR001607">
    <property type="entry name" value="Znf_UBP"/>
</dbReference>
<keyword evidence="1" id="KW-0862">Zinc</keyword>
<accession>A0A820MJP0</accession>